<evidence type="ECO:0000313" key="9">
    <source>
        <dbReference type="Proteomes" id="UP000672097"/>
    </source>
</evidence>
<dbReference type="InterPro" id="IPR036890">
    <property type="entry name" value="HATPase_C_sf"/>
</dbReference>
<keyword evidence="6" id="KW-0902">Two-component regulatory system</keyword>
<reference evidence="8 9" key="1">
    <citation type="submission" date="2021-04" db="EMBL/GenBank/DDBJ databases">
        <title>The genome sequence of type strain Ideonella paludis KCTC 32238.</title>
        <authorList>
            <person name="Liu Y."/>
        </authorList>
    </citation>
    <scope>NUCLEOTIDE SEQUENCE [LARGE SCALE GENOMIC DNA]</scope>
    <source>
        <strain evidence="8 9">KCTC 32238</strain>
    </source>
</reference>
<dbReference type="InterPro" id="IPR000014">
    <property type="entry name" value="PAS"/>
</dbReference>
<dbReference type="RefSeq" id="WP_210805461.1">
    <property type="nucleotide sequence ID" value="NZ_JAGQDG010000001.1"/>
</dbReference>
<evidence type="ECO:0000313" key="8">
    <source>
        <dbReference type="EMBL" id="MBQ0933995.1"/>
    </source>
</evidence>
<comment type="catalytic activity">
    <reaction evidence="1">
        <text>ATP + protein L-histidine = ADP + protein N-phospho-L-histidine.</text>
        <dbReference type="EC" id="2.7.13.3"/>
    </reaction>
</comment>
<evidence type="ECO:0000256" key="3">
    <source>
        <dbReference type="ARBA" id="ARBA00022553"/>
    </source>
</evidence>
<dbReference type="SUPFAM" id="SSF47384">
    <property type="entry name" value="Homodimeric domain of signal transducing histidine kinase"/>
    <property type="match status" value="1"/>
</dbReference>
<dbReference type="Gene3D" id="3.30.565.10">
    <property type="entry name" value="Histidine kinase-like ATPase, C-terminal domain"/>
    <property type="match status" value="1"/>
</dbReference>
<dbReference type="Gene3D" id="3.30.450.20">
    <property type="entry name" value="PAS domain"/>
    <property type="match status" value="1"/>
</dbReference>
<keyword evidence="3" id="KW-0597">Phosphoprotein</keyword>
<keyword evidence="4" id="KW-0808">Transferase</keyword>
<proteinExistence type="predicted"/>
<dbReference type="Proteomes" id="UP000672097">
    <property type="component" value="Unassembled WGS sequence"/>
</dbReference>
<dbReference type="Pfam" id="PF13188">
    <property type="entry name" value="PAS_8"/>
    <property type="match status" value="1"/>
</dbReference>
<comment type="caution">
    <text evidence="8">The sequence shown here is derived from an EMBL/GenBank/DDBJ whole genome shotgun (WGS) entry which is preliminary data.</text>
</comment>
<dbReference type="Gene3D" id="1.10.287.130">
    <property type="match status" value="1"/>
</dbReference>
<dbReference type="InterPro" id="IPR003661">
    <property type="entry name" value="HisK_dim/P_dom"/>
</dbReference>
<sequence>MPSPAHALCDALPALLDQAQEGMACFDAEQQLLWCNPAFAMVFGSTAEALRGETLSALDALLAPLLAGRTATIGPLLQCHASLGRPGAATVRLAHGREWTLRGQPGPHGGFNLYLASLSAPQRQRHSEFLATAAHELRNPVASLFGFAQLLRSRKLKPEGLAEVTEILCRQADSLSHLVEELLDLARVDAKQGQDFKPQAVSLTALLQEARDSLPAELTPQRVQVRIAASADLLWVDRAKALRVLINILSNALKYSPQHTPVQVHARREKSRPPWADIEVTDHGIGMSAEQQARIFERFYRADPSGPIPGTGLGMSLVQELVVLMGGSVRVTSALGQGCRVSLKLPLATTHIVGQKLGEKQGA</sequence>
<dbReference type="PROSITE" id="PS50109">
    <property type="entry name" value="HIS_KIN"/>
    <property type="match status" value="1"/>
</dbReference>
<dbReference type="CDD" id="cd00082">
    <property type="entry name" value="HisKA"/>
    <property type="match status" value="1"/>
</dbReference>
<evidence type="ECO:0000256" key="1">
    <source>
        <dbReference type="ARBA" id="ARBA00000085"/>
    </source>
</evidence>
<dbReference type="EMBL" id="JAGQDG010000001">
    <property type="protein sequence ID" value="MBQ0933995.1"/>
    <property type="molecule type" value="Genomic_DNA"/>
</dbReference>
<dbReference type="Pfam" id="PF02518">
    <property type="entry name" value="HATPase_c"/>
    <property type="match status" value="1"/>
</dbReference>
<evidence type="ECO:0000256" key="2">
    <source>
        <dbReference type="ARBA" id="ARBA00012438"/>
    </source>
</evidence>
<dbReference type="SMART" id="SM00388">
    <property type="entry name" value="HisKA"/>
    <property type="match status" value="1"/>
</dbReference>
<dbReference type="PANTHER" id="PTHR43711">
    <property type="entry name" value="TWO-COMPONENT HISTIDINE KINASE"/>
    <property type="match status" value="1"/>
</dbReference>
<keyword evidence="9" id="KW-1185">Reference proteome</keyword>
<evidence type="ECO:0000256" key="5">
    <source>
        <dbReference type="ARBA" id="ARBA00022777"/>
    </source>
</evidence>
<dbReference type="InterPro" id="IPR050736">
    <property type="entry name" value="Sensor_HK_Regulatory"/>
</dbReference>
<keyword evidence="5 8" id="KW-0418">Kinase</keyword>
<feature type="domain" description="Histidine kinase" evidence="7">
    <location>
        <begin position="132"/>
        <end position="349"/>
    </location>
</feature>
<accession>A0ABS5DS84</accession>
<dbReference type="CDD" id="cd00075">
    <property type="entry name" value="HATPase"/>
    <property type="match status" value="1"/>
</dbReference>
<dbReference type="SUPFAM" id="SSF55785">
    <property type="entry name" value="PYP-like sensor domain (PAS domain)"/>
    <property type="match status" value="1"/>
</dbReference>
<organism evidence="8 9">
    <name type="scientific">Ideonella paludis</name>
    <dbReference type="NCBI Taxonomy" id="1233411"/>
    <lineage>
        <taxon>Bacteria</taxon>
        <taxon>Pseudomonadati</taxon>
        <taxon>Pseudomonadota</taxon>
        <taxon>Betaproteobacteria</taxon>
        <taxon>Burkholderiales</taxon>
        <taxon>Sphaerotilaceae</taxon>
        <taxon>Ideonella</taxon>
    </lineage>
</organism>
<dbReference type="SUPFAM" id="SSF55874">
    <property type="entry name" value="ATPase domain of HSP90 chaperone/DNA topoisomerase II/histidine kinase"/>
    <property type="match status" value="1"/>
</dbReference>
<dbReference type="InterPro" id="IPR036097">
    <property type="entry name" value="HisK_dim/P_sf"/>
</dbReference>
<dbReference type="EC" id="2.7.13.3" evidence="2"/>
<dbReference type="SMART" id="SM00387">
    <property type="entry name" value="HATPase_c"/>
    <property type="match status" value="1"/>
</dbReference>
<dbReference type="PRINTS" id="PR00344">
    <property type="entry name" value="BCTRLSENSOR"/>
</dbReference>
<dbReference type="PANTHER" id="PTHR43711:SF1">
    <property type="entry name" value="HISTIDINE KINASE 1"/>
    <property type="match status" value="1"/>
</dbReference>
<dbReference type="InterPro" id="IPR004358">
    <property type="entry name" value="Sig_transdc_His_kin-like_C"/>
</dbReference>
<dbReference type="InterPro" id="IPR003594">
    <property type="entry name" value="HATPase_dom"/>
</dbReference>
<evidence type="ECO:0000259" key="7">
    <source>
        <dbReference type="PROSITE" id="PS50109"/>
    </source>
</evidence>
<protein>
    <recommendedName>
        <fullName evidence="2">histidine kinase</fullName>
        <ecNumber evidence="2">2.7.13.3</ecNumber>
    </recommendedName>
</protein>
<dbReference type="InterPro" id="IPR005467">
    <property type="entry name" value="His_kinase_dom"/>
</dbReference>
<evidence type="ECO:0000256" key="6">
    <source>
        <dbReference type="ARBA" id="ARBA00023012"/>
    </source>
</evidence>
<dbReference type="Pfam" id="PF00512">
    <property type="entry name" value="HisKA"/>
    <property type="match status" value="1"/>
</dbReference>
<dbReference type="GO" id="GO:0016301">
    <property type="term" value="F:kinase activity"/>
    <property type="evidence" value="ECO:0007669"/>
    <property type="project" value="UniProtKB-KW"/>
</dbReference>
<gene>
    <name evidence="8" type="ORF">KAK11_01555</name>
</gene>
<evidence type="ECO:0000256" key="4">
    <source>
        <dbReference type="ARBA" id="ARBA00022679"/>
    </source>
</evidence>
<dbReference type="InterPro" id="IPR035965">
    <property type="entry name" value="PAS-like_dom_sf"/>
</dbReference>
<name>A0ABS5DS84_9BURK</name>